<evidence type="ECO:0000259" key="9">
    <source>
        <dbReference type="PROSITE" id="PS50165"/>
    </source>
</evidence>
<dbReference type="PROSITE" id="PS50164">
    <property type="entry name" value="GIY_YIG"/>
    <property type="match status" value="1"/>
</dbReference>
<dbReference type="RefSeq" id="WP_111444405.1">
    <property type="nucleotide sequence ID" value="NZ_QKZK01000004.1"/>
</dbReference>
<dbReference type="InterPro" id="IPR004791">
    <property type="entry name" value="UvrC"/>
</dbReference>
<evidence type="ECO:0000256" key="7">
    <source>
        <dbReference type="HAMAP-Rule" id="MF_00203"/>
    </source>
</evidence>
<dbReference type="PROSITE" id="PS50165">
    <property type="entry name" value="UVRC"/>
    <property type="match status" value="1"/>
</dbReference>
<keyword evidence="2 7" id="KW-0227">DNA damage</keyword>
<dbReference type="EMBL" id="QKZK01000004">
    <property type="protein sequence ID" value="PZX19418.1"/>
    <property type="molecule type" value="Genomic_DNA"/>
</dbReference>
<protein>
    <recommendedName>
        <fullName evidence="7">UvrABC system protein C</fullName>
        <shortName evidence="7">Protein UvrC</shortName>
    </recommendedName>
    <alternativeName>
        <fullName evidence="7">Excinuclease ABC subunit C</fullName>
    </alternativeName>
</protein>
<evidence type="ECO:0000256" key="5">
    <source>
        <dbReference type="ARBA" id="ARBA00023204"/>
    </source>
</evidence>
<sequence length="605" mass="69334">MDDNELDTSERIRAILSTLPEYPGIYQFFNDEGVIIYVGKAKNLKRRVSSYFNRIADHPKTRVLVRKVVDIQHIVVDTEEDALLLENNLIKKHQPRYNVLLKDDKTYPWIVVKNEPFPRVFQTRQLVRDGSSYFGPYTSGTMVRTLLDLFKQLYPLRTCNHALYSENIAAGKFKVCLEYHLGNCKGPCVGEYDVQSYSRNIESIRSILKGNVASVLKYMKGLMTDYADSFQFELAHDIKQKIAAIENFQSKSTIVNPKINDVDVLSIIDDDKSAYVNFLKVANGSIIQAHTVEYRKRLNETCDELFPMAIVELREQMGSRSPEIIVPFVPDVILKGVEFVVPKIGDKKKLLELSERNVIHYRLEKLRQQSIMKRETNEERIMSTLKKDLRLEKMPVHIECFDNSNIQGTHAVAACVVFKNGKPSKKDYRHFNVKTVEGPDDFASMREIIHRRYRRLLDEGSSLPQLIVIDGGKGQLGSAVQILNDLGIRDVAIIGIAKRLEEIFFPGDPVPLYLDKNSESLKIIQYLRNEAHRFGITFHRNKRSSDFLKSELDHIKGIGDSTVKKLLSSFQSIDDIRLADLTQLTQALGKSKAQLVYDYYHHPSS</sequence>
<comment type="caution">
    <text evidence="10">The sequence shown here is derived from an EMBL/GenBank/DDBJ whole genome shotgun (WGS) entry which is preliminary data.</text>
</comment>
<comment type="subcellular location">
    <subcellularLocation>
        <location evidence="7">Cytoplasm</location>
    </subcellularLocation>
</comment>
<dbReference type="Gene3D" id="3.30.420.340">
    <property type="entry name" value="UvrC, RNAse H endonuclease domain"/>
    <property type="match status" value="1"/>
</dbReference>
<evidence type="ECO:0000256" key="3">
    <source>
        <dbReference type="ARBA" id="ARBA00022769"/>
    </source>
</evidence>
<dbReference type="SMART" id="SM00465">
    <property type="entry name" value="GIYc"/>
    <property type="match status" value="1"/>
</dbReference>
<dbReference type="SUPFAM" id="SSF47781">
    <property type="entry name" value="RuvA domain 2-like"/>
    <property type="match status" value="1"/>
</dbReference>
<dbReference type="AlphaFoldDB" id="A0A2W7NGQ8"/>
<dbReference type="GO" id="GO:0009380">
    <property type="term" value="C:excinuclease repair complex"/>
    <property type="evidence" value="ECO:0007669"/>
    <property type="project" value="InterPro"/>
</dbReference>
<evidence type="ECO:0000256" key="6">
    <source>
        <dbReference type="ARBA" id="ARBA00023236"/>
    </source>
</evidence>
<dbReference type="Gene3D" id="1.10.150.20">
    <property type="entry name" value="5' to 3' exonuclease, C-terminal subdomain"/>
    <property type="match status" value="1"/>
</dbReference>
<dbReference type="GO" id="GO:0005737">
    <property type="term" value="C:cytoplasm"/>
    <property type="evidence" value="ECO:0007669"/>
    <property type="project" value="UniProtKB-SubCell"/>
</dbReference>
<dbReference type="FunFam" id="3.30.420.340:FF:000001">
    <property type="entry name" value="UvrABC system protein C"/>
    <property type="match status" value="1"/>
</dbReference>
<feature type="domain" description="GIY-YIG" evidence="8">
    <location>
        <begin position="21"/>
        <end position="99"/>
    </location>
</feature>
<evidence type="ECO:0000313" key="11">
    <source>
        <dbReference type="Proteomes" id="UP000249239"/>
    </source>
</evidence>
<evidence type="ECO:0000313" key="10">
    <source>
        <dbReference type="EMBL" id="PZX19418.1"/>
    </source>
</evidence>
<dbReference type="Pfam" id="PF08459">
    <property type="entry name" value="UvrC_RNaseH_dom"/>
    <property type="match status" value="1"/>
</dbReference>
<dbReference type="SUPFAM" id="SSF46600">
    <property type="entry name" value="C-terminal UvrC-binding domain of UvrB"/>
    <property type="match status" value="1"/>
</dbReference>
<dbReference type="GO" id="GO:0009381">
    <property type="term" value="F:excinuclease ABC activity"/>
    <property type="evidence" value="ECO:0007669"/>
    <property type="project" value="UniProtKB-UniRule"/>
</dbReference>
<dbReference type="InterPro" id="IPR036876">
    <property type="entry name" value="UVR_dom_sf"/>
</dbReference>
<comment type="similarity">
    <text evidence="7">Belongs to the UvrC family.</text>
</comment>
<dbReference type="GO" id="GO:0009432">
    <property type="term" value="P:SOS response"/>
    <property type="evidence" value="ECO:0007669"/>
    <property type="project" value="UniProtKB-UniRule"/>
</dbReference>
<keyword evidence="4 7" id="KW-0267">Excision nuclease</keyword>
<keyword evidence="11" id="KW-1185">Reference proteome</keyword>
<dbReference type="FunFam" id="3.40.1440.10:FF:000001">
    <property type="entry name" value="UvrABC system protein C"/>
    <property type="match status" value="1"/>
</dbReference>
<accession>A0A2W7NGQ8</accession>
<dbReference type="InterPro" id="IPR038476">
    <property type="entry name" value="UvrC_RNase_H_dom_sf"/>
</dbReference>
<name>A0A2W7NGQ8_9BACT</name>
<dbReference type="InterPro" id="IPR047296">
    <property type="entry name" value="GIY-YIG_UvrC_Cho"/>
</dbReference>
<dbReference type="OrthoDB" id="9804933at2"/>
<dbReference type="NCBIfam" id="TIGR00194">
    <property type="entry name" value="uvrC"/>
    <property type="match status" value="1"/>
</dbReference>
<dbReference type="Gene3D" id="3.40.1440.10">
    <property type="entry name" value="GIY-YIG endonuclease"/>
    <property type="match status" value="1"/>
</dbReference>
<gene>
    <name evidence="7" type="primary">uvrC</name>
    <name evidence="10" type="ORF">LX69_00685</name>
</gene>
<evidence type="ECO:0000256" key="4">
    <source>
        <dbReference type="ARBA" id="ARBA00022881"/>
    </source>
</evidence>
<dbReference type="Pfam" id="PF01541">
    <property type="entry name" value="GIY-YIG"/>
    <property type="match status" value="1"/>
</dbReference>
<dbReference type="Proteomes" id="UP000249239">
    <property type="component" value="Unassembled WGS sequence"/>
</dbReference>
<dbReference type="Pfam" id="PF22920">
    <property type="entry name" value="UvrC_RNaseH"/>
    <property type="match status" value="1"/>
</dbReference>
<dbReference type="InterPro" id="IPR035901">
    <property type="entry name" value="GIY-YIG_endonuc_sf"/>
</dbReference>
<dbReference type="InterPro" id="IPR050066">
    <property type="entry name" value="UvrABC_protein_C"/>
</dbReference>
<dbReference type="GO" id="GO:0003677">
    <property type="term" value="F:DNA binding"/>
    <property type="evidence" value="ECO:0007669"/>
    <property type="project" value="UniProtKB-UniRule"/>
</dbReference>
<dbReference type="SUPFAM" id="SSF82771">
    <property type="entry name" value="GIY-YIG endonuclease"/>
    <property type="match status" value="1"/>
</dbReference>
<comment type="function">
    <text evidence="7">The UvrABC repair system catalyzes the recognition and processing of DNA lesions. UvrC both incises the 5' and 3' sides of the lesion. The N-terminal half is responsible for the 3' incision and the C-terminal half is responsible for the 5' incision.</text>
</comment>
<feature type="domain" description="UvrC family homology region profile" evidence="9">
    <location>
        <begin position="342"/>
        <end position="483"/>
    </location>
</feature>
<organism evidence="10 11">
    <name type="scientific">Breznakibacter xylanolyticus</name>
    <dbReference type="NCBI Taxonomy" id="990"/>
    <lineage>
        <taxon>Bacteria</taxon>
        <taxon>Pseudomonadati</taxon>
        <taxon>Bacteroidota</taxon>
        <taxon>Bacteroidia</taxon>
        <taxon>Marinilabiliales</taxon>
        <taxon>Marinilabiliaceae</taxon>
        <taxon>Breznakibacter</taxon>
    </lineage>
</organism>
<evidence type="ECO:0000256" key="2">
    <source>
        <dbReference type="ARBA" id="ARBA00022763"/>
    </source>
</evidence>
<dbReference type="CDD" id="cd10434">
    <property type="entry name" value="GIY-YIG_UvrC_Cho"/>
    <property type="match status" value="1"/>
</dbReference>
<reference evidence="10 11" key="1">
    <citation type="submission" date="2018-06" db="EMBL/GenBank/DDBJ databases">
        <title>Genomic Encyclopedia of Archaeal and Bacterial Type Strains, Phase II (KMG-II): from individual species to whole genera.</title>
        <authorList>
            <person name="Goeker M."/>
        </authorList>
    </citation>
    <scope>NUCLEOTIDE SEQUENCE [LARGE SCALE GENOMIC DNA]</scope>
    <source>
        <strain evidence="10 11">DSM 6779</strain>
    </source>
</reference>
<dbReference type="HAMAP" id="MF_00203">
    <property type="entry name" value="UvrC"/>
    <property type="match status" value="1"/>
</dbReference>
<comment type="subunit">
    <text evidence="7">Interacts with UvrB in an incision complex.</text>
</comment>
<dbReference type="InterPro" id="IPR000305">
    <property type="entry name" value="GIY-YIG_endonuc"/>
</dbReference>
<evidence type="ECO:0000256" key="1">
    <source>
        <dbReference type="ARBA" id="ARBA00022490"/>
    </source>
</evidence>
<keyword evidence="5 7" id="KW-0234">DNA repair</keyword>
<proteinExistence type="inferred from homology"/>
<evidence type="ECO:0000259" key="8">
    <source>
        <dbReference type="PROSITE" id="PS50164"/>
    </source>
</evidence>
<keyword evidence="3 7" id="KW-0228">DNA excision</keyword>
<dbReference type="PANTHER" id="PTHR30562:SF1">
    <property type="entry name" value="UVRABC SYSTEM PROTEIN C"/>
    <property type="match status" value="1"/>
</dbReference>
<dbReference type="Pfam" id="PF14520">
    <property type="entry name" value="HHH_5"/>
    <property type="match status" value="1"/>
</dbReference>
<dbReference type="GO" id="GO:0006289">
    <property type="term" value="P:nucleotide-excision repair"/>
    <property type="evidence" value="ECO:0007669"/>
    <property type="project" value="UniProtKB-UniRule"/>
</dbReference>
<keyword evidence="1 7" id="KW-0963">Cytoplasm</keyword>
<dbReference type="InterPro" id="IPR001162">
    <property type="entry name" value="UvrC_RNase_H_dom"/>
</dbReference>
<dbReference type="InterPro" id="IPR010994">
    <property type="entry name" value="RuvA_2-like"/>
</dbReference>
<dbReference type="PANTHER" id="PTHR30562">
    <property type="entry name" value="UVRC/OXIDOREDUCTASE"/>
    <property type="match status" value="1"/>
</dbReference>
<keyword evidence="6 7" id="KW-0742">SOS response</keyword>